<keyword evidence="2" id="KW-1185">Reference proteome</keyword>
<name>A0A915KDV1_ROMCU</name>
<dbReference type="Proteomes" id="UP000887565">
    <property type="component" value="Unplaced"/>
</dbReference>
<accession>A0A915KDV1</accession>
<evidence type="ECO:0000313" key="3">
    <source>
        <dbReference type="WBParaSite" id="nRc.2.0.1.t36887-RA"/>
    </source>
</evidence>
<protein>
    <submittedName>
        <fullName evidence="3">Uncharacterized protein</fullName>
    </submittedName>
</protein>
<dbReference type="WBParaSite" id="nRc.2.0.1.t36887-RA">
    <property type="protein sequence ID" value="nRc.2.0.1.t36887-RA"/>
    <property type="gene ID" value="nRc.2.0.1.g36887"/>
</dbReference>
<dbReference type="AlphaFoldDB" id="A0A915KDV1"/>
<proteinExistence type="predicted"/>
<sequence>MVEYVEGKDNACAHFLSRKDDREKPPITSTEDLTAEIFHKNFHPACALSVADLMVPDILPAAAFLPKEMDADVNTLTRTMTKKPINQPTLSDHMPLAADYAPPPN</sequence>
<reference evidence="3" key="1">
    <citation type="submission" date="2022-11" db="UniProtKB">
        <authorList>
            <consortium name="WormBaseParasite"/>
        </authorList>
    </citation>
    <scope>IDENTIFICATION</scope>
</reference>
<organism evidence="2 3">
    <name type="scientific">Romanomermis culicivorax</name>
    <name type="common">Nematode worm</name>
    <dbReference type="NCBI Taxonomy" id="13658"/>
    <lineage>
        <taxon>Eukaryota</taxon>
        <taxon>Metazoa</taxon>
        <taxon>Ecdysozoa</taxon>
        <taxon>Nematoda</taxon>
        <taxon>Enoplea</taxon>
        <taxon>Dorylaimia</taxon>
        <taxon>Mermithida</taxon>
        <taxon>Mermithoidea</taxon>
        <taxon>Mermithidae</taxon>
        <taxon>Romanomermis</taxon>
    </lineage>
</organism>
<evidence type="ECO:0000313" key="2">
    <source>
        <dbReference type="Proteomes" id="UP000887565"/>
    </source>
</evidence>
<evidence type="ECO:0000256" key="1">
    <source>
        <dbReference type="SAM" id="MobiDB-lite"/>
    </source>
</evidence>
<feature type="region of interest" description="Disordered" evidence="1">
    <location>
        <begin position="82"/>
        <end position="105"/>
    </location>
</feature>